<dbReference type="PROSITE" id="PS50112">
    <property type="entry name" value="PAS"/>
    <property type="match status" value="3"/>
</dbReference>
<accession>A0ABQ0CAU8</accession>
<dbReference type="CDD" id="cd17546">
    <property type="entry name" value="REC_hyHK_CKI1_RcsC-like"/>
    <property type="match status" value="1"/>
</dbReference>
<evidence type="ECO:0000259" key="17">
    <source>
        <dbReference type="PROSITE" id="PS50109"/>
    </source>
</evidence>
<evidence type="ECO:0000256" key="16">
    <source>
        <dbReference type="SAM" id="Phobius"/>
    </source>
</evidence>
<feature type="domain" description="Response regulatory" evidence="18">
    <location>
        <begin position="1009"/>
        <end position="1126"/>
    </location>
</feature>
<sequence length="1290" mass="142494">MITPSRSLNRKLATIIGLSMLLFSLVVSLVSYSFTYTNEIAAGERFQERLFLTVKSQAEVGVYARNEPIARDVVDGLMAHSLFVGVRIDGIDGFRVEQSRRFGVDFSHGSPFPLHSPVNGQDVIGSLILVVNAEETDAIAVRTSLIQALLSMGQNLLATLILAWLIRQYLGKPVIRLAEKMREILPGTGMRLPVEKGHEADEIGLLAQWMNRILERADEGIRREGRLRADLEHSEKLFRTIFEQAAVGVALIHSESGRFTRLNHRYAEMLGYTVEEMLDRGFQDITHPDDLAADLANMRLLIDGMIRSFTMEKRYFHKSGATVWVRLTVSPTWNGDETPEHHIAVVEDITPEKIAREDLAQQKLFLATVLENIQDGVAACDSQGRMTVCNPAYRAFMSMESDAPTGEPWVEDGLFRLSDGVTPLPPDRAPLTRALRDEPVLNEELVLVSRNGDMRRALIVTAQAMRDVQGEQLGAVISLHDITARKQAEEHLALSEKRFRSAFETAAHGMALVSTNGFFLKVNRALCTIVGYDESELLGMNFQEITHPEDLELDLKLLRATLDGKRNTFQMEKRYLHKDGQTLWILLSTSLLRDKDGKPVHFVSQIQDITDRKWAESALRDSETRYRILFESAPDAIVLTDLITDTIVSANDTACRWVGRSLEELRGTPPARLHPVAMQAEVEAFYEPRREWFTIEAGQSLELALQSRDGRIVPVDANATVHRLAGRLVRQAVFRDITERKQMEVALRAAKEAAETANRAKSDFLAVMSHEIRTPMHTIMGLGHLLRDTGLDAVQLSYVQTMIASGESLLGIIRNILDLSKIEANALTPMKSPCPLQALVDGIARRYATQARAKGLELRSAGLENLPEWVITDGERLAQVLNNLLDNALKFTQQGEITLDCRARTQSEAIALVTLEVRDTGPGFPEGFAERMFEPFTQVDSTPSRTFEGAGLGLSIAHRLTGLLGGVIGGESLREGGARFWITLPFPLTAPPLEEEEEESLPEQIGAPRVLLIEDHQLNRAITARLLEQVGCRVSEAAGGAEGLERLEVEPFDLVLMDVHMPGLDGCATTRRIRALDGAVGRIPIIGCTADARQENIDACLEAGMGDVVTKPVVPSRLREVLQRLARDRSADDAAPERNPEDGGSAAPLLGAEASEASSVHASHRPPREPTKQEPHRPALLDPKQFRLIGSAISPEGLVAWKEEACADARGLLAEARRHLDAGDAHAAHESLHKLKGSARLIGWERLAESAELADDPQTLADPTRAHARLESLHTLLEASIQILVHADPA</sequence>
<dbReference type="SUPFAM" id="SSF55874">
    <property type="entry name" value="ATPase domain of HSP90 chaperone/DNA topoisomerase II/histidine kinase"/>
    <property type="match status" value="1"/>
</dbReference>
<evidence type="ECO:0000259" key="21">
    <source>
        <dbReference type="PROSITE" id="PS50885"/>
    </source>
</evidence>
<dbReference type="SUPFAM" id="SSF52172">
    <property type="entry name" value="CheY-like"/>
    <property type="match status" value="1"/>
</dbReference>
<keyword evidence="4" id="KW-1003">Cell membrane</keyword>
<dbReference type="Gene3D" id="6.10.340.10">
    <property type="match status" value="1"/>
</dbReference>
<feature type="compositionally biased region" description="Basic and acidic residues" evidence="15">
    <location>
        <begin position="1125"/>
        <end position="1141"/>
    </location>
</feature>
<dbReference type="InterPro" id="IPR013655">
    <property type="entry name" value="PAS_fold_3"/>
</dbReference>
<keyword evidence="12" id="KW-0902">Two-component regulatory system</keyword>
<feature type="domain" description="PAS" evidence="19">
    <location>
        <begin position="234"/>
        <end position="305"/>
    </location>
</feature>
<evidence type="ECO:0000256" key="8">
    <source>
        <dbReference type="ARBA" id="ARBA00022741"/>
    </source>
</evidence>
<evidence type="ECO:0000256" key="5">
    <source>
        <dbReference type="ARBA" id="ARBA00022553"/>
    </source>
</evidence>
<evidence type="ECO:0000256" key="6">
    <source>
        <dbReference type="ARBA" id="ARBA00022679"/>
    </source>
</evidence>
<dbReference type="Pfam" id="PF00072">
    <property type="entry name" value="Response_reg"/>
    <property type="match status" value="1"/>
</dbReference>
<dbReference type="SMART" id="SM00387">
    <property type="entry name" value="HATPase_c"/>
    <property type="match status" value="1"/>
</dbReference>
<feature type="transmembrane region" description="Helical" evidence="16">
    <location>
        <begin position="12"/>
        <end position="34"/>
    </location>
</feature>
<keyword evidence="23" id="KW-1185">Reference proteome</keyword>
<dbReference type="InterPro" id="IPR001789">
    <property type="entry name" value="Sig_transdc_resp-reg_receiver"/>
</dbReference>
<evidence type="ECO:0000256" key="14">
    <source>
        <dbReference type="PROSITE-ProRule" id="PRU00169"/>
    </source>
</evidence>
<dbReference type="EC" id="2.7.13.3" evidence="3"/>
<feature type="domain" description="PAS" evidence="19">
    <location>
        <begin position="495"/>
        <end position="565"/>
    </location>
</feature>
<dbReference type="InterPro" id="IPR005467">
    <property type="entry name" value="His_kinase_dom"/>
</dbReference>
<organism evidence="22 23">
    <name type="scientific">Candidatus Magnetaquiglobus chichijimensis</name>
    <dbReference type="NCBI Taxonomy" id="3141448"/>
    <lineage>
        <taxon>Bacteria</taxon>
        <taxon>Pseudomonadati</taxon>
        <taxon>Pseudomonadota</taxon>
        <taxon>Magnetococcia</taxon>
        <taxon>Magnetococcales</taxon>
        <taxon>Candidatus Magnetaquicoccaceae</taxon>
        <taxon>Candidatus Magnetaquiglobus</taxon>
    </lineage>
</organism>
<dbReference type="PROSITE" id="PS50110">
    <property type="entry name" value="RESPONSE_REGULATORY"/>
    <property type="match status" value="1"/>
</dbReference>
<feature type="domain" description="PAC" evidence="20">
    <location>
        <begin position="441"/>
        <end position="494"/>
    </location>
</feature>
<dbReference type="InterPro" id="IPR000700">
    <property type="entry name" value="PAS-assoc_C"/>
</dbReference>
<evidence type="ECO:0000256" key="7">
    <source>
        <dbReference type="ARBA" id="ARBA00022692"/>
    </source>
</evidence>
<evidence type="ECO:0000313" key="22">
    <source>
        <dbReference type="EMBL" id="GAB0057830.1"/>
    </source>
</evidence>
<dbReference type="GO" id="GO:0004673">
    <property type="term" value="F:protein histidine kinase activity"/>
    <property type="evidence" value="ECO:0007669"/>
    <property type="project" value="UniProtKB-EC"/>
</dbReference>
<dbReference type="Pfam" id="PF00512">
    <property type="entry name" value="HisKA"/>
    <property type="match status" value="1"/>
</dbReference>
<feature type="domain" description="PAC" evidence="20">
    <location>
        <begin position="309"/>
        <end position="361"/>
    </location>
</feature>
<keyword evidence="10" id="KW-0067">ATP-binding</keyword>
<dbReference type="InterPro" id="IPR001610">
    <property type="entry name" value="PAC"/>
</dbReference>
<evidence type="ECO:0000256" key="3">
    <source>
        <dbReference type="ARBA" id="ARBA00012438"/>
    </source>
</evidence>
<dbReference type="NCBIfam" id="TIGR00229">
    <property type="entry name" value="sensory_box"/>
    <property type="match status" value="4"/>
</dbReference>
<dbReference type="InterPro" id="IPR035965">
    <property type="entry name" value="PAS-like_dom_sf"/>
</dbReference>
<dbReference type="Gene3D" id="3.40.50.2300">
    <property type="match status" value="1"/>
</dbReference>
<keyword evidence="7 16" id="KW-0812">Transmembrane</keyword>
<dbReference type="SUPFAM" id="SSF47384">
    <property type="entry name" value="Homodimeric domain of signal transducing histidine kinase"/>
    <property type="match status" value="1"/>
</dbReference>
<dbReference type="CDD" id="cd00082">
    <property type="entry name" value="HisKA"/>
    <property type="match status" value="1"/>
</dbReference>
<evidence type="ECO:0000259" key="19">
    <source>
        <dbReference type="PROSITE" id="PS50112"/>
    </source>
</evidence>
<dbReference type="PROSITE" id="PS50885">
    <property type="entry name" value="HAMP"/>
    <property type="match status" value="1"/>
</dbReference>
<proteinExistence type="predicted"/>
<feature type="compositionally biased region" description="Basic and acidic residues" evidence="15">
    <location>
        <begin position="1166"/>
        <end position="1179"/>
    </location>
</feature>
<dbReference type="Pfam" id="PF00989">
    <property type="entry name" value="PAS"/>
    <property type="match status" value="1"/>
</dbReference>
<comment type="caution">
    <text evidence="22">The sequence shown here is derived from an EMBL/GenBank/DDBJ whole genome shotgun (WGS) entry which is preliminary data.</text>
</comment>
<feature type="compositionally biased region" description="Low complexity" evidence="15">
    <location>
        <begin position="1152"/>
        <end position="1161"/>
    </location>
</feature>
<keyword evidence="11 16" id="KW-1133">Transmembrane helix</keyword>
<feature type="domain" description="HAMP" evidence="21">
    <location>
        <begin position="168"/>
        <end position="222"/>
    </location>
</feature>
<gene>
    <name evidence="22" type="primary">rcsC_60</name>
    <name evidence="22" type="ORF">SIID45300_02164</name>
</gene>
<evidence type="ECO:0000256" key="1">
    <source>
        <dbReference type="ARBA" id="ARBA00000085"/>
    </source>
</evidence>
<dbReference type="SUPFAM" id="SSF47226">
    <property type="entry name" value="Histidine-containing phosphotransfer domain, HPT domain"/>
    <property type="match status" value="1"/>
</dbReference>
<dbReference type="SMART" id="SM00448">
    <property type="entry name" value="REC"/>
    <property type="match status" value="1"/>
</dbReference>
<keyword evidence="13 16" id="KW-0472">Membrane</keyword>
<dbReference type="CDD" id="cd16922">
    <property type="entry name" value="HATPase_EvgS-ArcB-TorS-like"/>
    <property type="match status" value="1"/>
</dbReference>
<keyword evidence="6 22" id="KW-0808">Transferase</keyword>
<dbReference type="InterPro" id="IPR036097">
    <property type="entry name" value="HisK_dim/P_sf"/>
</dbReference>
<evidence type="ECO:0000256" key="2">
    <source>
        <dbReference type="ARBA" id="ARBA00004651"/>
    </source>
</evidence>
<name>A0ABQ0CAU8_9PROT</name>
<feature type="domain" description="PAC" evidence="20">
    <location>
        <begin position="699"/>
        <end position="749"/>
    </location>
</feature>
<dbReference type="PRINTS" id="PR00344">
    <property type="entry name" value="BCTRLSENSOR"/>
</dbReference>
<keyword evidence="5 14" id="KW-0597">Phosphoprotein</keyword>
<dbReference type="InterPro" id="IPR011006">
    <property type="entry name" value="CheY-like_superfamily"/>
</dbReference>
<dbReference type="Proteomes" id="UP001628193">
    <property type="component" value="Unassembled WGS sequence"/>
</dbReference>
<dbReference type="PANTHER" id="PTHR45339:SF1">
    <property type="entry name" value="HYBRID SIGNAL TRANSDUCTION HISTIDINE KINASE J"/>
    <property type="match status" value="1"/>
</dbReference>
<dbReference type="SMART" id="SM00388">
    <property type="entry name" value="HisKA"/>
    <property type="match status" value="1"/>
</dbReference>
<dbReference type="InterPro" id="IPR000014">
    <property type="entry name" value="PAS"/>
</dbReference>
<keyword evidence="8" id="KW-0547">Nucleotide-binding</keyword>
<feature type="domain" description="PAC" evidence="20">
    <location>
        <begin position="569"/>
        <end position="621"/>
    </location>
</feature>
<reference evidence="22 23" key="2">
    <citation type="submission" date="2024-09" db="EMBL/GenBank/DDBJ databases">
        <title>Draft genome sequence of Candidatus Magnetaquicoccaceae bacterium FCR-1.</title>
        <authorList>
            <person name="Shimoshige H."/>
            <person name="Shimamura S."/>
            <person name="Taoka A."/>
            <person name="Kobayashi H."/>
            <person name="Maekawa T."/>
        </authorList>
    </citation>
    <scope>NUCLEOTIDE SEQUENCE [LARGE SCALE GENOMIC DNA]</scope>
    <source>
        <strain evidence="22 23">FCR-1</strain>
    </source>
</reference>
<comment type="catalytic activity">
    <reaction evidence="1">
        <text>ATP + protein L-histidine = ADP + protein N-phospho-L-histidine.</text>
        <dbReference type="EC" id="2.7.13.3"/>
    </reaction>
</comment>
<dbReference type="EMBL" id="BAAFGK010000004">
    <property type="protein sequence ID" value="GAB0057830.1"/>
    <property type="molecule type" value="Genomic_DNA"/>
</dbReference>
<dbReference type="Pfam" id="PF08447">
    <property type="entry name" value="PAS_3"/>
    <property type="match status" value="2"/>
</dbReference>
<comment type="subcellular location">
    <subcellularLocation>
        <location evidence="2">Cell membrane</location>
        <topology evidence="2">Multi-pass membrane protein</topology>
    </subcellularLocation>
</comment>
<dbReference type="Pfam" id="PF02518">
    <property type="entry name" value="HATPase_c"/>
    <property type="match status" value="1"/>
</dbReference>
<feature type="domain" description="Histidine kinase" evidence="17">
    <location>
        <begin position="767"/>
        <end position="988"/>
    </location>
</feature>
<evidence type="ECO:0000256" key="9">
    <source>
        <dbReference type="ARBA" id="ARBA00022777"/>
    </source>
</evidence>
<evidence type="ECO:0000259" key="18">
    <source>
        <dbReference type="PROSITE" id="PS50110"/>
    </source>
</evidence>
<dbReference type="InterPro" id="IPR013656">
    <property type="entry name" value="PAS_4"/>
</dbReference>
<evidence type="ECO:0000256" key="13">
    <source>
        <dbReference type="ARBA" id="ARBA00023136"/>
    </source>
</evidence>
<dbReference type="Gene3D" id="3.30.450.20">
    <property type="entry name" value="PAS domain"/>
    <property type="match status" value="4"/>
</dbReference>
<feature type="region of interest" description="Disordered" evidence="15">
    <location>
        <begin position="1125"/>
        <end position="1179"/>
    </location>
</feature>
<dbReference type="PROSITE" id="PS50109">
    <property type="entry name" value="HIS_KIN"/>
    <property type="match status" value="1"/>
</dbReference>
<dbReference type="Gene3D" id="3.30.565.10">
    <property type="entry name" value="Histidine kinase-like ATPase, C-terminal domain"/>
    <property type="match status" value="1"/>
</dbReference>
<dbReference type="SMART" id="SM00086">
    <property type="entry name" value="PAC"/>
    <property type="match status" value="4"/>
</dbReference>
<dbReference type="CDD" id="cd00130">
    <property type="entry name" value="PAS"/>
    <property type="match status" value="4"/>
</dbReference>
<dbReference type="Gene3D" id="1.10.287.130">
    <property type="match status" value="1"/>
</dbReference>
<evidence type="ECO:0000256" key="12">
    <source>
        <dbReference type="ARBA" id="ARBA00023012"/>
    </source>
</evidence>
<dbReference type="Pfam" id="PF01627">
    <property type="entry name" value="Hpt"/>
    <property type="match status" value="1"/>
</dbReference>
<dbReference type="InterPro" id="IPR036890">
    <property type="entry name" value="HATPase_C_sf"/>
</dbReference>
<dbReference type="PROSITE" id="PS50113">
    <property type="entry name" value="PAC"/>
    <property type="match status" value="4"/>
</dbReference>
<dbReference type="InterPro" id="IPR003660">
    <property type="entry name" value="HAMP_dom"/>
</dbReference>
<feature type="modified residue" description="4-aspartylphosphate" evidence="14">
    <location>
        <position position="1058"/>
    </location>
</feature>
<dbReference type="SUPFAM" id="SSF55785">
    <property type="entry name" value="PYP-like sensor domain (PAS domain)"/>
    <property type="match status" value="4"/>
</dbReference>
<evidence type="ECO:0000256" key="4">
    <source>
        <dbReference type="ARBA" id="ARBA00022475"/>
    </source>
</evidence>
<evidence type="ECO:0000259" key="20">
    <source>
        <dbReference type="PROSITE" id="PS50113"/>
    </source>
</evidence>
<dbReference type="InterPro" id="IPR008207">
    <property type="entry name" value="Sig_transdc_His_kin_Hpt_dom"/>
</dbReference>
<evidence type="ECO:0000256" key="10">
    <source>
        <dbReference type="ARBA" id="ARBA00022840"/>
    </source>
</evidence>
<protein>
    <recommendedName>
        <fullName evidence="3">histidine kinase</fullName>
        <ecNumber evidence="3">2.7.13.3</ecNumber>
    </recommendedName>
</protein>
<dbReference type="InterPro" id="IPR003594">
    <property type="entry name" value="HATPase_dom"/>
</dbReference>
<dbReference type="Gene3D" id="1.20.120.160">
    <property type="entry name" value="HPT domain"/>
    <property type="match status" value="1"/>
</dbReference>
<dbReference type="SMART" id="SM00091">
    <property type="entry name" value="PAS"/>
    <property type="match status" value="4"/>
</dbReference>
<dbReference type="InterPro" id="IPR013767">
    <property type="entry name" value="PAS_fold"/>
</dbReference>
<feature type="domain" description="PAS" evidence="19">
    <location>
        <begin position="622"/>
        <end position="667"/>
    </location>
</feature>
<dbReference type="InterPro" id="IPR004358">
    <property type="entry name" value="Sig_transdc_His_kin-like_C"/>
</dbReference>
<reference evidence="22 23" key="1">
    <citation type="submission" date="2024-05" db="EMBL/GenBank/DDBJ databases">
        <authorList>
            <consortium name="Candidatus Magnetaquicoccaceae bacterium FCR-1 genome sequencing consortium"/>
            <person name="Shimoshige H."/>
            <person name="Shimamura S."/>
            <person name="Taoka A."/>
            <person name="Kobayashi H."/>
            <person name="Maekawa T."/>
        </authorList>
    </citation>
    <scope>NUCLEOTIDE SEQUENCE [LARGE SCALE GENOMIC DNA]</scope>
    <source>
        <strain evidence="22 23">FCR-1</strain>
    </source>
</reference>
<dbReference type="PANTHER" id="PTHR45339">
    <property type="entry name" value="HYBRID SIGNAL TRANSDUCTION HISTIDINE KINASE J"/>
    <property type="match status" value="1"/>
</dbReference>
<dbReference type="InterPro" id="IPR003661">
    <property type="entry name" value="HisK_dim/P_dom"/>
</dbReference>
<dbReference type="RefSeq" id="WP_420905518.1">
    <property type="nucleotide sequence ID" value="NZ_BAAFGK010000004.1"/>
</dbReference>
<keyword evidence="9 22" id="KW-0418">Kinase</keyword>
<evidence type="ECO:0000313" key="23">
    <source>
        <dbReference type="Proteomes" id="UP001628193"/>
    </source>
</evidence>
<dbReference type="InterPro" id="IPR036641">
    <property type="entry name" value="HPT_dom_sf"/>
</dbReference>
<dbReference type="Pfam" id="PF08448">
    <property type="entry name" value="PAS_4"/>
    <property type="match status" value="1"/>
</dbReference>
<evidence type="ECO:0000256" key="11">
    <source>
        <dbReference type="ARBA" id="ARBA00022989"/>
    </source>
</evidence>
<evidence type="ECO:0000256" key="15">
    <source>
        <dbReference type="SAM" id="MobiDB-lite"/>
    </source>
</evidence>